<name>A0BRW0_PARTE</name>
<protein>
    <submittedName>
        <fullName evidence="1">Uncharacterized protein</fullName>
    </submittedName>
</protein>
<accession>A0BRW0</accession>
<gene>
    <name evidence="1" type="ORF">GSPATT00031508001</name>
</gene>
<reference evidence="1 2" key="1">
    <citation type="journal article" date="2006" name="Nature">
        <title>Global trends of whole-genome duplications revealed by the ciliate Paramecium tetraurelia.</title>
        <authorList>
            <consortium name="Genoscope"/>
            <person name="Aury J.-M."/>
            <person name="Jaillon O."/>
            <person name="Duret L."/>
            <person name="Noel B."/>
            <person name="Jubin C."/>
            <person name="Porcel B.M."/>
            <person name="Segurens B."/>
            <person name="Daubin V."/>
            <person name="Anthouard V."/>
            <person name="Aiach N."/>
            <person name="Arnaiz O."/>
            <person name="Billaut A."/>
            <person name="Beisson J."/>
            <person name="Blanc I."/>
            <person name="Bouhouche K."/>
            <person name="Camara F."/>
            <person name="Duharcourt S."/>
            <person name="Guigo R."/>
            <person name="Gogendeau D."/>
            <person name="Katinka M."/>
            <person name="Keller A.-M."/>
            <person name="Kissmehl R."/>
            <person name="Klotz C."/>
            <person name="Koll F."/>
            <person name="Le Moue A."/>
            <person name="Lepere C."/>
            <person name="Malinsky S."/>
            <person name="Nowacki M."/>
            <person name="Nowak J.K."/>
            <person name="Plattner H."/>
            <person name="Poulain J."/>
            <person name="Ruiz F."/>
            <person name="Serrano V."/>
            <person name="Zagulski M."/>
            <person name="Dessen P."/>
            <person name="Betermier M."/>
            <person name="Weissenbach J."/>
            <person name="Scarpelli C."/>
            <person name="Schachter V."/>
            <person name="Sperling L."/>
            <person name="Meyer E."/>
            <person name="Cohen J."/>
            <person name="Wincker P."/>
        </authorList>
    </citation>
    <scope>NUCLEOTIDE SEQUENCE [LARGE SCALE GENOMIC DNA]</scope>
    <source>
        <strain evidence="1 2">Stock d4-2</strain>
    </source>
</reference>
<evidence type="ECO:0000313" key="2">
    <source>
        <dbReference type="Proteomes" id="UP000000600"/>
    </source>
</evidence>
<dbReference type="Proteomes" id="UP000000600">
    <property type="component" value="Unassembled WGS sequence"/>
</dbReference>
<dbReference type="EMBL" id="CT868012">
    <property type="protein sequence ID" value="CAK61277.1"/>
    <property type="molecule type" value="Genomic_DNA"/>
</dbReference>
<keyword evidence="2" id="KW-1185">Reference proteome</keyword>
<sequence length="44" mass="5256">MQFYLLRNVKIDCNQVALRKKLYEGGVDEQRNLFKQSIIRISKV</sequence>
<evidence type="ECO:0000313" key="1">
    <source>
        <dbReference type="EMBL" id="CAK61277.1"/>
    </source>
</evidence>
<dbReference type="GeneID" id="76803734"/>
<dbReference type="AlphaFoldDB" id="A0BRW0"/>
<organism evidence="1 2">
    <name type="scientific">Paramecium tetraurelia</name>
    <dbReference type="NCBI Taxonomy" id="5888"/>
    <lineage>
        <taxon>Eukaryota</taxon>
        <taxon>Sar</taxon>
        <taxon>Alveolata</taxon>
        <taxon>Ciliophora</taxon>
        <taxon>Intramacronucleata</taxon>
        <taxon>Oligohymenophorea</taxon>
        <taxon>Peniculida</taxon>
        <taxon>Parameciidae</taxon>
        <taxon>Paramecium</taxon>
    </lineage>
</organism>
<dbReference type="InParanoid" id="A0BRW0"/>
<dbReference type="RefSeq" id="XP_052287118.1">
    <property type="nucleotide sequence ID" value="XM_052431197.1"/>
</dbReference>
<proteinExistence type="predicted"/>
<dbReference type="HOGENOM" id="CLU_3225756_0_0_1"/>